<keyword evidence="2" id="KW-1185">Reference proteome</keyword>
<evidence type="ECO:0000313" key="2">
    <source>
        <dbReference type="Proteomes" id="UP000250831"/>
    </source>
</evidence>
<sequence length="77" mass="9040">MHLSKETIYLDWTTSKWLYKIEEVFCPQDFNSHLSISMAEFLELLKAKMVYFLSSFTEIMGTITKKAKTVLPKEKSL</sequence>
<protein>
    <submittedName>
        <fullName evidence="1">Uncharacterized protein</fullName>
    </submittedName>
</protein>
<dbReference type="EMBL" id="QCXX01000009">
    <property type="protein sequence ID" value="PUV21586.1"/>
    <property type="molecule type" value="Genomic_DNA"/>
</dbReference>
<name>A0A363NL85_9SPHI</name>
<evidence type="ECO:0000313" key="1">
    <source>
        <dbReference type="EMBL" id="PUV21586.1"/>
    </source>
</evidence>
<comment type="caution">
    <text evidence="1">The sequence shown here is derived from an EMBL/GenBank/DDBJ whole genome shotgun (WGS) entry which is preliminary data.</text>
</comment>
<accession>A0A363NL85</accession>
<organism evidence="1 2">
    <name type="scientific">Sphingobacterium athyrii</name>
    <dbReference type="NCBI Taxonomy" id="2152717"/>
    <lineage>
        <taxon>Bacteria</taxon>
        <taxon>Pseudomonadati</taxon>
        <taxon>Bacteroidota</taxon>
        <taxon>Sphingobacteriia</taxon>
        <taxon>Sphingobacteriales</taxon>
        <taxon>Sphingobacteriaceae</taxon>
        <taxon>Sphingobacterium</taxon>
    </lineage>
</organism>
<dbReference type="AlphaFoldDB" id="A0A363NL85"/>
<gene>
    <name evidence="1" type="ORF">DCO56_24870</name>
</gene>
<proteinExistence type="predicted"/>
<reference evidence="1 2" key="1">
    <citation type="submission" date="2018-04" db="EMBL/GenBank/DDBJ databases">
        <title>Sphingobacterium sp. M46 Genome.</title>
        <authorList>
            <person name="Cheng J."/>
            <person name="Li Y."/>
        </authorList>
    </citation>
    <scope>NUCLEOTIDE SEQUENCE [LARGE SCALE GENOMIC DNA]</scope>
    <source>
        <strain evidence="1 2">M46</strain>
    </source>
</reference>
<dbReference type="Proteomes" id="UP000250831">
    <property type="component" value="Unassembled WGS sequence"/>
</dbReference>